<accession>M1YZD8</accession>
<gene>
    <name evidence="1" type="ORF">NITGR_430027</name>
</gene>
<reference evidence="1 2" key="1">
    <citation type="journal article" date="2013" name="Front. Microbiol.">
        <title>The genome of Nitrospina gracilis illuminates the metabolism and evolution of the major marine nitrite oxidizer.</title>
        <authorList>
            <person name="Luecker S."/>
            <person name="Nowka B."/>
            <person name="Rattei T."/>
            <person name="Spieck E."/>
            <person name="and Daims H."/>
        </authorList>
    </citation>
    <scope>NUCLEOTIDE SEQUENCE [LARGE SCALE GENOMIC DNA]</scope>
    <source>
        <strain evidence="1 2">3/211</strain>
    </source>
</reference>
<evidence type="ECO:0000313" key="1">
    <source>
        <dbReference type="EMBL" id="CCQ90860.1"/>
    </source>
</evidence>
<dbReference type="InParanoid" id="M1YZD8"/>
<dbReference type="Proteomes" id="UP000011704">
    <property type="component" value="Unassembled WGS sequence"/>
</dbReference>
<keyword evidence="2" id="KW-1185">Reference proteome</keyword>
<organism evidence="1 2">
    <name type="scientific">Nitrospina gracilis (strain 3/211)</name>
    <dbReference type="NCBI Taxonomy" id="1266370"/>
    <lineage>
        <taxon>Bacteria</taxon>
        <taxon>Pseudomonadati</taxon>
        <taxon>Nitrospinota/Tectimicrobiota group</taxon>
        <taxon>Nitrospinota</taxon>
        <taxon>Nitrospinia</taxon>
        <taxon>Nitrospinales</taxon>
        <taxon>Nitrospinaceae</taxon>
        <taxon>Nitrospina</taxon>
    </lineage>
</organism>
<dbReference type="EMBL" id="CAQJ01000048">
    <property type="protein sequence ID" value="CCQ90860.1"/>
    <property type="molecule type" value="Genomic_DNA"/>
</dbReference>
<dbReference type="HOGENOM" id="CLU_2396646_0_0_0"/>
<sequence length="93" mass="10749">MIGITMEQKEILNKCREDIKNGKNQDDIIRFLRQADLPPIEAIKVFKKLYGVSVGESKEKVMGHPSWRELAKDGDKLHDEIIKTLEQELNDND</sequence>
<proteinExistence type="predicted"/>
<dbReference type="AlphaFoldDB" id="M1YZD8"/>
<evidence type="ECO:0000313" key="2">
    <source>
        <dbReference type="Proteomes" id="UP000011704"/>
    </source>
</evidence>
<comment type="caution">
    <text evidence="1">The sequence shown here is derived from an EMBL/GenBank/DDBJ whole genome shotgun (WGS) entry which is preliminary data.</text>
</comment>
<dbReference type="STRING" id="1266370.NITGR_430027"/>
<protein>
    <submittedName>
        <fullName evidence="1">Uncharacterized protein</fullName>
    </submittedName>
</protein>
<name>M1YZD8_NITG3</name>